<name>A0A6J1SAT5_FRAOC</name>
<dbReference type="PANTHER" id="PTHR31195">
    <property type="entry name" value="GEO02494P1"/>
    <property type="match status" value="1"/>
</dbReference>
<dbReference type="AlphaFoldDB" id="A0A6J1SAT5"/>
<organism evidence="3 4">
    <name type="scientific">Frankliniella occidentalis</name>
    <name type="common">Western flower thrips</name>
    <name type="synonym">Euthrips occidentalis</name>
    <dbReference type="NCBI Taxonomy" id="133901"/>
    <lineage>
        <taxon>Eukaryota</taxon>
        <taxon>Metazoa</taxon>
        <taxon>Ecdysozoa</taxon>
        <taxon>Arthropoda</taxon>
        <taxon>Hexapoda</taxon>
        <taxon>Insecta</taxon>
        <taxon>Pterygota</taxon>
        <taxon>Neoptera</taxon>
        <taxon>Paraneoptera</taxon>
        <taxon>Thysanoptera</taxon>
        <taxon>Terebrantia</taxon>
        <taxon>Thripoidea</taxon>
        <taxon>Thripidae</taxon>
        <taxon>Frankliniella</taxon>
    </lineage>
</organism>
<gene>
    <name evidence="4" type="primary">LOC113206350</name>
</gene>
<dbReference type="PANTHER" id="PTHR31195:SF2">
    <property type="entry name" value="GEO02494P1"/>
    <property type="match status" value="1"/>
</dbReference>
<evidence type="ECO:0000313" key="3">
    <source>
        <dbReference type="Proteomes" id="UP000504606"/>
    </source>
</evidence>
<feature type="compositionally biased region" description="Basic and acidic residues" evidence="1">
    <location>
        <begin position="70"/>
        <end position="81"/>
    </location>
</feature>
<dbReference type="RefSeq" id="XP_026278172.1">
    <property type="nucleotide sequence ID" value="XM_026422387.2"/>
</dbReference>
<accession>A0A6J1SAT5</accession>
<dbReference type="Pfam" id="PF15377">
    <property type="entry name" value="DUF4604"/>
    <property type="match status" value="1"/>
</dbReference>
<feature type="compositionally biased region" description="Acidic residues" evidence="1">
    <location>
        <begin position="42"/>
        <end position="55"/>
    </location>
</feature>
<dbReference type="KEGG" id="foc:113206350"/>
<sequence length="156" mass="17453">MSKRKRDVAFLKPAEPAFIARMKEQAGYKEGPSVDTKREALAFDDEDSDDHDDEQPQVVVLNEGDLTAEEVSKAIQEKEEGPADLSQRVVFCKPEKAKKNSQEPTEVPQENSKEAKKSKAEGKPDKLKNKSKSEVSKKVKSKSVLSFNEDDEIEDS</sequence>
<evidence type="ECO:0000259" key="2">
    <source>
        <dbReference type="Pfam" id="PF15377"/>
    </source>
</evidence>
<feature type="region of interest" description="Disordered" evidence="1">
    <location>
        <begin position="23"/>
        <end position="156"/>
    </location>
</feature>
<dbReference type="GeneID" id="113206350"/>
<dbReference type="Proteomes" id="UP000504606">
    <property type="component" value="Unplaced"/>
</dbReference>
<feature type="domain" description="DUF4604" evidence="2">
    <location>
        <begin position="7"/>
        <end position="151"/>
    </location>
</feature>
<dbReference type="InterPro" id="IPR027911">
    <property type="entry name" value="DUF4604"/>
</dbReference>
<protein>
    <submittedName>
        <fullName evidence="4">Uncharacterized protein KIAA1143 homolog</fullName>
    </submittedName>
</protein>
<evidence type="ECO:0000313" key="4">
    <source>
        <dbReference type="RefSeq" id="XP_026278172.1"/>
    </source>
</evidence>
<feature type="compositionally biased region" description="Basic and acidic residues" evidence="1">
    <location>
        <begin position="111"/>
        <end position="137"/>
    </location>
</feature>
<dbReference type="OrthoDB" id="10043580at2759"/>
<proteinExistence type="predicted"/>
<reference evidence="4" key="1">
    <citation type="submission" date="2025-08" db="UniProtKB">
        <authorList>
            <consortium name="RefSeq"/>
        </authorList>
    </citation>
    <scope>IDENTIFICATION</scope>
    <source>
        <tissue evidence="4">Whole organism</tissue>
    </source>
</reference>
<dbReference type="InterPro" id="IPR040219">
    <property type="entry name" value="KIAA1143-like"/>
</dbReference>
<evidence type="ECO:0000256" key="1">
    <source>
        <dbReference type="SAM" id="MobiDB-lite"/>
    </source>
</evidence>
<keyword evidence="3" id="KW-1185">Reference proteome</keyword>